<dbReference type="InterPro" id="IPR006703">
    <property type="entry name" value="G_AIG1"/>
</dbReference>
<evidence type="ECO:0000256" key="16">
    <source>
        <dbReference type="ARBA" id="ARBA00023136"/>
    </source>
</evidence>
<keyword evidence="16" id="KW-0472">Membrane</keyword>
<keyword evidence="6" id="KW-0934">Plastid</keyword>
<keyword evidence="13" id="KW-0653">Protein transport</keyword>
<dbReference type="PANTHER" id="PTHR10903">
    <property type="entry name" value="GTPASE, IMAP FAMILY MEMBER-RELATED"/>
    <property type="match status" value="1"/>
</dbReference>
<keyword evidence="8" id="KW-0479">Metal-binding</keyword>
<dbReference type="OrthoDB" id="425923at2759"/>
<keyword evidence="9" id="KW-0547">Nucleotide-binding</keyword>
<accession>A0A913WXB2</accession>
<evidence type="ECO:0000256" key="12">
    <source>
        <dbReference type="ARBA" id="ARBA00022842"/>
    </source>
</evidence>
<dbReference type="KEGG" id="epa:110234517"/>
<comment type="subcellular location">
    <subcellularLocation>
        <location evidence="2">Membrane</location>
        <topology evidence="2">Single-pass membrane protein</topology>
    </subcellularLocation>
    <subcellularLocation>
        <location evidence="17">Plastid</location>
        <location evidence="17">Chloroplast outer membrane</location>
    </subcellularLocation>
</comment>
<dbReference type="SUPFAM" id="SSF52540">
    <property type="entry name" value="P-loop containing nucleoside triphosphate hydrolases"/>
    <property type="match status" value="1"/>
</dbReference>
<dbReference type="InterPro" id="IPR027417">
    <property type="entry name" value="P-loop_NTPase"/>
</dbReference>
<keyword evidence="4" id="KW-0813">Transport</keyword>
<proteinExistence type="inferred from homology"/>
<dbReference type="GO" id="GO:0046872">
    <property type="term" value="F:metal ion binding"/>
    <property type="evidence" value="ECO:0007669"/>
    <property type="project" value="UniProtKB-KW"/>
</dbReference>
<evidence type="ECO:0000313" key="19">
    <source>
        <dbReference type="EnsemblMetazoa" id="XP_020895556.1"/>
    </source>
</evidence>
<dbReference type="Gene3D" id="3.40.50.300">
    <property type="entry name" value="P-loop containing nucleotide triphosphate hydrolases"/>
    <property type="match status" value="1"/>
</dbReference>
<comment type="similarity">
    <text evidence="3">Belongs to the TRAFAC class TrmE-Era-EngA-EngB-Septin-like GTPase superfamily. AIG1/Toc34/Toc159-like paraseptin GTPase family. IAN subfamily.</text>
</comment>
<keyword evidence="14" id="KW-1133">Transmembrane helix</keyword>
<reference evidence="19" key="1">
    <citation type="submission" date="2022-11" db="UniProtKB">
        <authorList>
            <consortium name="EnsemblMetazoa"/>
        </authorList>
    </citation>
    <scope>IDENTIFICATION</scope>
</reference>
<keyword evidence="15" id="KW-0342">GTP-binding</keyword>
<organism evidence="19 20">
    <name type="scientific">Exaiptasia diaphana</name>
    <name type="common">Tropical sea anemone</name>
    <name type="synonym">Aiptasia pulchella</name>
    <dbReference type="NCBI Taxonomy" id="2652724"/>
    <lineage>
        <taxon>Eukaryota</taxon>
        <taxon>Metazoa</taxon>
        <taxon>Cnidaria</taxon>
        <taxon>Anthozoa</taxon>
        <taxon>Hexacorallia</taxon>
        <taxon>Actiniaria</taxon>
        <taxon>Aiptasiidae</taxon>
        <taxon>Exaiptasia</taxon>
    </lineage>
</organism>
<evidence type="ECO:0000256" key="14">
    <source>
        <dbReference type="ARBA" id="ARBA00022989"/>
    </source>
</evidence>
<comment type="cofactor">
    <cofactor evidence="1">
        <name>Mg(2+)</name>
        <dbReference type="ChEBI" id="CHEBI:18420"/>
    </cofactor>
</comment>
<evidence type="ECO:0000256" key="3">
    <source>
        <dbReference type="ARBA" id="ARBA00008535"/>
    </source>
</evidence>
<evidence type="ECO:0000256" key="13">
    <source>
        <dbReference type="ARBA" id="ARBA00022927"/>
    </source>
</evidence>
<keyword evidence="11" id="KW-1002">Plastid outer membrane</keyword>
<protein>
    <recommendedName>
        <fullName evidence="18">AIG1-type G domain-containing protein</fullName>
    </recommendedName>
</protein>
<dbReference type="AlphaFoldDB" id="A0A913WXB2"/>
<dbReference type="Pfam" id="PF04548">
    <property type="entry name" value="AIG1"/>
    <property type="match status" value="1"/>
</dbReference>
<dbReference type="GO" id="GO:0015031">
    <property type="term" value="P:protein transport"/>
    <property type="evidence" value="ECO:0007669"/>
    <property type="project" value="UniProtKB-KW"/>
</dbReference>
<evidence type="ECO:0000256" key="11">
    <source>
        <dbReference type="ARBA" id="ARBA00022805"/>
    </source>
</evidence>
<evidence type="ECO:0000256" key="10">
    <source>
        <dbReference type="ARBA" id="ARBA00022801"/>
    </source>
</evidence>
<dbReference type="RefSeq" id="XP_020895556.1">
    <property type="nucleotide sequence ID" value="XM_021039897.2"/>
</dbReference>
<dbReference type="PROSITE" id="PS51720">
    <property type="entry name" value="G_AIG1"/>
    <property type="match status" value="1"/>
</dbReference>
<keyword evidence="5" id="KW-0150">Chloroplast</keyword>
<dbReference type="GO" id="GO:0005525">
    <property type="term" value="F:GTP binding"/>
    <property type="evidence" value="ECO:0007669"/>
    <property type="project" value="UniProtKB-KW"/>
</dbReference>
<name>A0A913WXB2_EXADI</name>
<feature type="domain" description="AIG1-type G" evidence="18">
    <location>
        <begin position="8"/>
        <end position="225"/>
    </location>
</feature>
<sequence length="235" mass="26423">MATSIKMIQKRNVVVLGKTGSGKSTVANRISASDTFKVLKTAKSVTSKVSHCEVSLDDQQSNVRYDIKVIDTIGLFDNSPNTARRTNAAIIKEIKEYFNKNIPEGITLVLFVFRQGRYTQEEEDTFKFITDNFKSNISDMCALIITNCDGEDDAERKKIIADFSSHAGQTAELMGKGIYAVGFPEAKKMRKTLEDDIKNDEEILRNLVKKSGEMRLGKELFEPTFWEKVAECTIL</sequence>
<dbReference type="Proteomes" id="UP000887567">
    <property type="component" value="Unplaced"/>
</dbReference>
<keyword evidence="20" id="KW-1185">Reference proteome</keyword>
<evidence type="ECO:0000256" key="15">
    <source>
        <dbReference type="ARBA" id="ARBA00023134"/>
    </source>
</evidence>
<evidence type="ECO:0000256" key="9">
    <source>
        <dbReference type="ARBA" id="ARBA00022741"/>
    </source>
</evidence>
<dbReference type="PANTHER" id="PTHR10903:SF135">
    <property type="entry name" value="TRANSLOCASE OF CHLOROPLAST 120, CHLOROPLASTIC-RELATED"/>
    <property type="match status" value="1"/>
</dbReference>
<dbReference type="InterPro" id="IPR045058">
    <property type="entry name" value="GIMA/IAN/Toc"/>
</dbReference>
<dbReference type="GeneID" id="110234517"/>
<evidence type="ECO:0000256" key="5">
    <source>
        <dbReference type="ARBA" id="ARBA00022528"/>
    </source>
</evidence>
<dbReference type="EnsemblMetazoa" id="XM_021039897.2">
    <property type="protein sequence ID" value="XP_020895556.1"/>
    <property type="gene ID" value="LOC110234517"/>
</dbReference>
<dbReference type="GO" id="GO:0016787">
    <property type="term" value="F:hydrolase activity"/>
    <property type="evidence" value="ECO:0007669"/>
    <property type="project" value="UniProtKB-KW"/>
</dbReference>
<evidence type="ECO:0000256" key="8">
    <source>
        <dbReference type="ARBA" id="ARBA00022723"/>
    </source>
</evidence>
<evidence type="ECO:0000259" key="18">
    <source>
        <dbReference type="PROSITE" id="PS51720"/>
    </source>
</evidence>
<evidence type="ECO:0000256" key="7">
    <source>
        <dbReference type="ARBA" id="ARBA00022692"/>
    </source>
</evidence>
<keyword evidence="12" id="KW-0460">Magnesium</keyword>
<evidence type="ECO:0000256" key="6">
    <source>
        <dbReference type="ARBA" id="ARBA00022640"/>
    </source>
</evidence>
<dbReference type="GO" id="GO:0016020">
    <property type="term" value="C:membrane"/>
    <property type="evidence" value="ECO:0007669"/>
    <property type="project" value="UniProtKB-SubCell"/>
</dbReference>
<evidence type="ECO:0000256" key="4">
    <source>
        <dbReference type="ARBA" id="ARBA00022448"/>
    </source>
</evidence>
<evidence type="ECO:0000256" key="17">
    <source>
        <dbReference type="ARBA" id="ARBA00024013"/>
    </source>
</evidence>
<evidence type="ECO:0000256" key="1">
    <source>
        <dbReference type="ARBA" id="ARBA00001946"/>
    </source>
</evidence>
<evidence type="ECO:0000256" key="2">
    <source>
        <dbReference type="ARBA" id="ARBA00004167"/>
    </source>
</evidence>
<keyword evidence="10" id="KW-0378">Hydrolase</keyword>
<evidence type="ECO:0000313" key="20">
    <source>
        <dbReference type="Proteomes" id="UP000887567"/>
    </source>
</evidence>
<keyword evidence="7" id="KW-0812">Transmembrane</keyword>